<accession>A0A2H0BDC2</accession>
<evidence type="ECO:0000313" key="11">
    <source>
        <dbReference type="Proteomes" id="UP000229794"/>
    </source>
</evidence>
<name>A0A2H0BDC2_9BACT</name>
<evidence type="ECO:0000256" key="8">
    <source>
        <dbReference type="HAMAP-Rule" id="MF_00137"/>
    </source>
</evidence>
<keyword evidence="3 8" id="KW-0436">Ligase</keyword>
<evidence type="ECO:0000259" key="9">
    <source>
        <dbReference type="Pfam" id="PF01259"/>
    </source>
</evidence>
<dbReference type="GO" id="GO:0006189">
    <property type="term" value="P:'de novo' IMP biosynthetic process"/>
    <property type="evidence" value="ECO:0007669"/>
    <property type="project" value="UniProtKB-UniRule"/>
</dbReference>
<dbReference type="EMBL" id="PCST01000022">
    <property type="protein sequence ID" value="PIP55672.1"/>
    <property type="molecule type" value="Genomic_DNA"/>
</dbReference>
<evidence type="ECO:0000256" key="1">
    <source>
        <dbReference type="ARBA" id="ARBA00004672"/>
    </source>
</evidence>
<evidence type="ECO:0000313" key="10">
    <source>
        <dbReference type="EMBL" id="PIP55672.1"/>
    </source>
</evidence>
<comment type="pathway">
    <text evidence="1 8">Purine metabolism; IMP biosynthesis via de novo pathway; 5-amino-1-(5-phospho-D-ribosyl)imidazole-4-carboxamide from 5-amino-1-(5-phospho-D-ribosyl)imidazole-4-carboxylate: step 1/2.</text>
</comment>
<dbReference type="EC" id="6.3.2.6" evidence="8"/>
<keyword evidence="5 8" id="KW-0658">Purine biosynthesis</keyword>
<dbReference type="PANTHER" id="PTHR43700:SF1">
    <property type="entry name" value="PHOSPHORIBOSYLAMINOIMIDAZOLE-SUCCINOCARBOXAMIDE SYNTHASE"/>
    <property type="match status" value="1"/>
</dbReference>
<proteinExistence type="inferred from homology"/>
<dbReference type="GO" id="GO:0004639">
    <property type="term" value="F:phosphoribosylaminoimidazolesuccinocarboxamide synthase activity"/>
    <property type="evidence" value="ECO:0007669"/>
    <property type="project" value="UniProtKB-UniRule"/>
</dbReference>
<evidence type="ECO:0000256" key="6">
    <source>
        <dbReference type="ARBA" id="ARBA00022840"/>
    </source>
</evidence>
<dbReference type="GO" id="GO:0005737">
    <property type="term" value="C:cytoplasm"/>
    <property type="evidence" value="ECO:0007669"/>
    <property type="project" value="TreeGrafter"/>
</dbReference>
<gene>
    <name evidence="8" type="primary">purC</name>
    <name evidence="10" type="ORF">COX06_01950</name>
</gene>
<evidence type="ECO:0000256" key="4">
    <source>
        <dbReference type="ARBA" id="ARBA00022741"/>
    </source>
</evidence>
<sequence length="311" mass="35735">MPCMRFVPTLNLSLPLVYQGKIRETYSLPNGNLLVVASDRLSTHNIVHKSTVSLKGEIISALTIFWIREILDANQIQHHLIASGRNIYEYLPEKYSDNLNSLQYRAIVVKKLEMLPVEFIFRGYLAGSLYKEFYAKRRFNPYGIILPARLPRMKLFDEPLFTPTDKSETDDPLNTEEIESKYQKATEIARRSYKLIRKFLNKIGIELVDGKFELGVDNHGSILLADEIATPDSCRFCLLKDIEAGRGLAWLDKQIARNEAERIWGNGEKVPLEFSNNITLKLLCTYLEVFKLITGSTLEEFDYDYLNPSLS</sequence>
<dbReference type="Gene3D" id="3.30.470.20">
    <property type="entry name" value="ATP-grasp fold, B domain"/>
    <property type="match status" value="1"/>
</dbReference>
<keyword evidence="4 8" id="KW-0547">Nucleotide-binding</keyword>
<dbReference type="HAMAP" id="MF_00137">
    <property type="entry name" value="SAICAR_synth"/>
    <property type="match status" value="1"/>
</dbReference>
<comment type="catalytic activity">
    <reaction evidence="7 8">
        <text>5-amino-1-(5-phospho-D-ribosyl)imidazole-4-carboxylate + L-aspartate + ATP = (2S)-2-[5-amino-1-(5-phospho-beta-D-ribosyl)imidazole-4-carboxamido]succinate + ADP + phosphate + 2 H(+)</text>
        <dbReference type="Rhea" id="RHEA:22628"/>
        <dbReference type="ChEBI" id="CHEBI:15378"/>
        <dbReference type="ChEBI" id="CHEBI:29991"/>
        <dbReference type="ChEBI" id="CHEBI:30616"/>
        <dbReference type="ChEBI" id="CHEBI:43474"/>
        <dbReference type="ChEBI" id="CHEBI:58443"/>
        <dbReference type="ChEBI" id="CHEBI:77657"/>
        <dbReference type="ChEBI" id="CHEBI:456216"/>
        <dbReference type="EC" id="6.3.2.6"/>
    </reaction>
</comment>
<protein>
    <recommendedName>
        <fullName evidence="8">Phosphoribosylaminoimidazole-succinocarboxamide synthase</fullName>
        <ecNumber evidence="8">6.3.2.6</ecNumber>
    </recommendedName>
    <alternativeName>
        <fullName evidence="8">SAICAR synthetase</fullName>
    </alternativeName>
</protein>
<dbReference type="SUPFAM" id="SSF56104">
    <property type="entry name" value="SAICAR synthase-like"/>
    <property type="match status" value="1"/>
</dbReference>
<feature type="domain" description="SAICAR synthetase/ADE2 N-terminal" evidence="9">
    <location>
        <begin position="17"/>
        <end position="263"/>
    </location>
</feature>
<keyword evidence="6 8" id="KW-0067">ATP-binding</keyword>
<comment type="caution">
    <text evidence="10">The sequence shown here is derived from an EMBL/GenBank/DDBJ whole genome shotgun (WGS) entry which is preliminary data.</text>
</comment>
<dbReference type="PANTHER" id="PTHR43700">
    <property type="entry name" value="PHOSPHORIBOSYLAMINOIMIDAZOLE-SUCCINOCARBOXAMIDE SYNTHASE"/>
    <property type="match status" value="1"/>
</dbReference>
<dbReference type="AlphaFoldDB" id="A0A2H0BDC2"/>
<dbReference type="Pfam" id="PF01259">
    <property type="entry name" value="SAICAR_synt"/>
    <property type="match status" value="1"/>
</dbReference>
<evidence type="ECO:0000256" key="7">
    <source>
        <dbReference type="ARBA" id="ARBA00048475"/>
    </source>
</evidence>
<dbReference type="InterPro" id="IPR028923">
    <property type="entry name" value="SAICAR_synt/ADE2_N"/>
</dbReference>
<dbReference type="CDD" id="cd01414">
    <property type="entry name" value="SAICAR_synt_Sc"/>
    <property type="match status" value="1"/>
</dbReference>
<dbReference type="UniPathway" id="UPA00074">
    <property type="reaction ID" value="UER00131"/>
</dbReference>
<reference evidence="10 11" key="1">
    <citation type="submission" date="2017-09" db="EMBL/GenBank/DDBJ databases">
        <title>Depth-based differentiation of microbial function through sediment-hosted aquifers and enrichment of novel symbionts in the deep terrestrial subsurface.</title>
        <authorList>
            <person name="Probst A.J."/>
            <person name="Ladd B."/>
            <person name="Jarett J.K."/>
            <person name="Geller-Mcgrath D.E."/>
            <person name="Sieber C.M."/>
            <person name="Emerson J.B."/>
            <person name="Anantharaman K."/>
            <person name="Thomas B.C."/>
            <person name="Malmstrom R."/>
            <person name="Stieglmeier M."/>
            <person name="Klingl A."/>
            <person name="Woyke T."/>
            <person name="Ryan C.M."/>
            <person name="Banfield J.F."/>
        </authorList>
    </citation>
    <scope>NUCLEOTIDE SEQUENCE [LARGE SCALE GENOMIC DNA]</scope>
    <source>
        <strain evidence="10">CG22_combo_CG10-13_8_21_14_all_42_17</strain>
    </source>
</reference>
<organism evidence="10 11">
    <name type="scientific">Candidatus Zambryskibacteria bacterium CG22_combo_CG10-13_8_21_14_all_42_17</name>
    <dbReference type="NCBI Taxonomy" id="1975118"/>
    <lineage>
        <taxon>Bacteria</taxon>
        <taxon>Candidatus Zambryskiibacteriota</taxon>
    </lineage>
</organism>
<comment type="similarity">
    <text evidence="2 8">Belongs to the SAICAR synthetase family.</text>
</comment>
<dbReference type="Proteomes" id="UP000229794">
    <property type="component" value="Unassembled WGS sequence"/>
</dbReference>
<dbReference type="GO" id="GO:0005524">
    <property type="term" value="F:ATP binding"/>
    <property type="evidence" value="ECO:0007669"/>
    <property type="project" value="UniProtKB-KW"/>
</dbReference>
<dbReference type="Gene3D" id="3.30.200.20">
    <property type="entry name" value="Phosphorylase Kinase, domain 1"/>
    <property type="match status" value="1"/>
</dbReference>
<evidence type="ECO:0000256" key="3">
    <source>
        <dbReference type="ARBA" id="ARBA00022598"/>
    </source>
</evidence>
<evidence type="ECO:0000256" key="5">
    <source>
        <dbReference type="ARBA" id="ARBA00022755"/>
    </source>
</evidence>
<evidence type="ECO:0000256" key="2">
    <source>
        <dbReference type="ARBA" id="ARBA00010190"/>
    </source>
</evidence>